<dbReference type="KEGG" id="crq:GCK72_022467"/>
<evidence type="ECO:0000313" key="3">
    <source>
        <dbReference type="Proteomes" id="UP000483820"/>
    </source>
</evidence>
<dbReference type="Proteomes" id="UP000483820">
    <property type="component" value="Chromosome X"/>
</dbReference>
<proteinExistence type="predicted"/>
<comment type="caution">
    <text evidence="2">The sequence shown here is derived from an EMBL/GenBank/DDBJ whole genome shotgun (WGS) entry which is preliminary data.</text>
</comment>
<gene>
    <name evidence="2" type="ORF">GCK72_022467</name>
</gene>
<evidence type="ECO:0000256" key="1">
    <source>
        <dbReference type="SAM" id="MobiDB-lite"/>
    </source>
</evidence>
<name>A0A6A5FU30_CAERE</name>
<reference evidence="2 3" key="1">
    <citation type="submission" date="2019-12" db="EMBL/GenBank/DDBJ databases">
        <title>Chromosome-level assembly of the Caenorhabditis remanei genome.</title>
        <authorList>
            <person name="Teterina A.A."/>
            <person name="Willis J.H."/>
            <person name="Phillips P.C."/>
        </authorList>
    </citation>
    <scope>NUCLEOTIDE SEQUENCE [LARGE SCALE GENOMIC DNA]</scope>
    <source>
        <strain evidence="2 3">PX506</strain>
        <tissue evidence="2">Whole organism</tissue>
    </source>
</reference>
<dbReference type="GeneID" id="78777442"/>
<dbReference type="EMBL" id="WUAV01000006">
    <property type="protein sequence ID" value="KAF1746016.1"/>
    <property type="molecule type" value="Genomic_DNA"/>
</dbReference>
<organism evidence="2 3">
    <name type="scientific">Caenorhabditis remanei</name>
    <name type="common">Caenorhabditis vulgaris</name>
    <dbReference type="NCBI Taxonomy" id="31234"/>
    <lineage>
        <taxon>Eukaryota</taxon>
        <taxon>Metazoa</taxon>
        <taxon>Ecdysozoa</taxon>
        <taxon>Nematoda</taxon>
        <taxon>Chromadorea</taxon>
        <taxon>Rhabditida</taxon>
        <taxon>Rhabditina</taxon>
        <taxon>Rhabditomorpha</taxon>
        <taxon>Rhabditoidea</taxon>
        <taxon>Rhabditidae</taxon>
        <taxon>Peloderinae</taxon>
        <taxon>Caenorhabditis</taxon>
    </lineage>
</organism>
<feature type="region of interest" description="Disordered" evidence="1">
    <location>
        <begin position="1"/>
        <end position="39"/>
    </location>
</feature>
<dbReference type="RefSeq" id="XP_053578410.1">
    <property type="nucleotide sequence ID" value="XM_053734844.1"/>
</dbReference>
<dbReference type="CTD" id="78777442"/>
<accession>A0A6A5FU30</accession>
<protein>
    <submittedName>
        <fullName evidence="2">Uncharacterized protein</fullName>
    </submittedName>
</protein>
<sequence>MSTKRLATKSAPAESVANDDDDYPDPPCPKKVSTKAYNPSSWMETQARKAEFPTPAEGEIKVATLFKGFEPLIINVCLDCRTFNSKRDTQEVSPGMVEIQGEIKVATLFRGFDSLIINVCPDCRTFNSKRDTQEVSPGMVEIPLALCLICRSHLVQSRSRKFYDYDVVLLKKKIEDQKN</sequence>
<dbReference type="AlphaFoldDB" id="A0A6A5FU30"/>
<evidence type="ECO:0000313" key="2">
    <source>
        <dbReference type="EMBL" id="KAF1746016.1"/>
    </source>
</evidence>